<reference evidence="2" key="1">
    <citation type="submission" date="2023-07" db="EMBL/GenBank/DDBJ databases">
        <title>Chromosome-level Genome Assembly of Striped Snakehead (Channa striata).</title>
        <authorList>
            <person name="Liu H."/>
        </authorList>
    </citation>
    <scope>NUCLEOTIDE SEQUENCE</scope>
    <source>
        <strain evidence="2">Gz</strain>
        <tissue evidence="2">Muscle</tissue>
    </source>
</reference>
<gene>
    <name evidence="2" type="ORF">Q5P01_000849</name>
</gene>
<feature type="region of interest" description="Disordered" evidence="1">
    <location>
        <begin position="1"/>
        <end position="60"/>
    </location>
</feature>
<dbReference type="AlphaFoldDB" id="A0AA88II84"/>
<name>A0AA88II84_CHASR</name>
<accession>A0AA88II84</accession>
<protein>
    <submittedName>
        <fullName evidence="2">Uncharacterized protein</fullName>
    </submittedName>
</protein>
<evidence type="ECO:0000256" key="1">
    <source>
        <dbReference type="SAM" id="MobiDB-lite"/>
    </source>
</evidence>
<comment type="caution">
    <text evidence="2">The sequence shown here is derived from an EMBL/GenBank/DDBJ whole genome shotgun (WGS) entry which is preliminary data.</text>
</comment>
<dbReference type="EMBL" id="JAUPFM010000093">
    <property type="protein sequence ID" value="KAK2813480.1"/>
    <property type="molecule type" value="Genomic_DNA"/>
</dbReference>
<keyword evidence="3" id="KW-1185">Reference proteome</keyword>
<evidence type="ECO:0000313" key="3">
    <source>
        <dbReference type="Proteomes" id="UP001187415"/>
    </source>
</evidence>
<dbReference type="Proteomes" id="UP001187415">
    <property type="component" value="Unassembled WGS sequence"/>
</dbReference>
<evidence type="ECO:0000313" key="2">
    <source>
        <dbReference type="EMBL" id="KAK2813480.1"/>
    </source>
</evidence>
<feature type="compositionally biased region" description="Basic and acidic residues" evidence="1">
    <location>
        <begin position="1"/>
        <end position="13"/>
    </location>
</feature>
<organism evidence="2 3">
    <name type="scientific">Channa striata</name>
    <name type="common">Snakehead murrel</name>
    <name type="synonym">Ophicephalus striatus</name>
    <dbReference type="NCBI Taxonomy" id="64152"/>
    <lineage>
        <taxon>Eukaryota</taxon>
        <taxon>Metazoa</taxon>
        <taxon>Chordata</taxon>
        <taxon>Craniata</taxon>
        <taxon>Vertebrata</taxon>
        <taxon>Euteleostomi</taxon>
        <taxon>Actinopterygii</taxon>
        <taxon>Neopterygii</taxon>
        <taxon>Teleostei</taxon>
        <taxon>Neoteleostei</taxon>
        <taxon>Acanthomorphata</taxon>
        <taxon>Anabantaria</taxon>
        <taxon>Anabantiformes</taxon>
        <taxon>Channoidei</taxon>
        <taxon>Channidae</taxon>
        <taxon>Channa</taxon>
    </lineage>
</organism>
<proteinExistence type="predicted"/>
<feature type="compositionally biased region" description="Basic residues" evidence="1">
    <location>
        <begin position="27"/>
        <end position="36"/>
    </location>
</feature>
<feature type="compositionally biased region" description="Basic and acidic residues" evidence="1">
    <location>
        <begin position="37"/>
        <end position="54"/>
    </location>
</feature>
<sequence length="237" mass="26183">MERGDRGVAERTRVVPQDNRSVDRGRRAQRLLSAHRRVPEELLREREKSPDRAAGRRRKATNLYRRVSTRPRARGVRAPCPAGSLVSAAACVATRGAPRLDLRSPVRRDERKLAEYREEIRARWSSGLAQQARVDARSRGAFPGVSGTGGVLAASPKTAQPHVSPLYPVLAVMELLARNPNPLMASLAERAVPAGLWRATYSRALPQPCSTTRPASAPQRHSQRTLVNAKTGPLKFW</sequence>